<dbReference type="STRING" id="1569628.A0A316UPT8"/>
<dbReference type="InterPro" id="IPR002018">
    <property type="entry name" value="CarbesteraseB"/>
</dbReference>
<dbReference type="Gene3D" id="3.40.50.1820">
    <property type="entry name" value="alpha/beta hydrolase"/>
    <property type="match status" value="1"/>
</dbReference>
<dbReference type="EMBL" id="KZ819668">
    <property type="protein sequence ID" value="PWN27290.1"/>
    <property type="molecule type" value="Genomic_DNA"/>
</dbReference>
<dbReference type="Proteomes" id="UP000245884">
    <property type="component" value="Unassembled WGS sequence"/>
</dbReference>
<dbReference type="PANTHER" id="PTHR45570:SF1">
    <property type="entry name" value="CARBOXYLIC ESTER HYDROLASE"/>
    <property type="match status" value="1"/>
</dbReference>
<name>A0A316UPT8_9BASI</name>
<sequence length="540" mass="57361">MPNKLGNLAASDTGKGAYRVTVPYAQAPVGQLRFANPQPITSLSKGFDPTKTPPSCYQGDGDPRGGNEASEDCLYLTVYFPKSMRASSKLPVFMWLPGGSFVGGSASNAGLDGSTLASEQNMIVIVAQYRLGLFGWLQTADIVDEKAGGAPGAAKVAGNQAARDINAALQFVHDYFGPFGADTSRVTLSGQSSGAHMVRSLLTIPSAAPLFQQALLVSDTENYGAATQLTQNKLGTYAMAQLKCTDLACARNASADDVLDASYAAFSDVPLSDPSIPAGEPWRPTQGAYMTTTIEKDPATALQGGKKIVLTTITNESGASVANLFAHTEPNAQTLRFNYADHANFTLPLALDLYFIAARGDLLLQQPAYALNTTLVAQEDGLRTTLEQDVTDGLWRCSTQFQARSLSSAAGGAGNVWLAQHQRGYTYPSNADFDYCQAKDVHCHEDDIYLIFGTTPGNADAATKATSKELRARYGAFVRGGNPNSGNYVKWGPVAGDDNLNVLYAGSGADGSSSVSPTQRKDHCQGVWGKTVKFDWQIYS</sequence>
<protein>
    <submittedName>
        <fullName evidence="3">Alpha/beta-hydrolase</fullName>
    </submittedName>
</protein>
<evidence type="ECO:0000256" key="1">
    <source>
        <dbReference type="SAM" id="MobiDB-lite"/>
    </source>
</evidence>
<organism evidence="3 4">
    <name type="scientific">Jaminaea rosea</name>
    <dbReference type="NCBI Taxonomy" id="1569628"/>
    <lineage>
        <taxon>Eukaryota</taxon>
        <taxon>Fungi</taxon>
        <taxon>Dikarya</taxon>
        <taxon>Basidiomycota</taxon>
        <taxon>Ustilaginomycotina</taxon>
        <taxon>Exobasidiomycetes</taxon>
        <taxon>Microstromatales</taxon>
        <taxon>Microstromatales incertae sedis</taxon>
        <taxon>Jaminaea</taxon>
    </lineage>
</organism>
<proteinExistence type="predicted"/>
<dbReference type="GO" id="GO:0016787">
    <property type="term" value="F:hydrolase activity"/>
    <property type="evidence" value="ECO:0007669"/>
    <property type="project" value="UniProtKB-KW"/>
</dbReference>
<keyword evidence="4" id="KW-1185">Reference proteome</keyword>
<dbReference type="GeneID" id="37029368"/>
<accession>A0A316UPT8</accession>
<dbReference type="Pfam" id="PF00135">
    <property type="entry name" value="COesterase"/>
    <property type="match status" value="1"/>
</dbReference>
<dbReference type="AlphaFoldDB" id="A0A316UPT8"/>
<dbReference type="RefSeq" id="XP_025361902.1">
    <property type="nucleotide sequence ID" value="XM_025507545.1"/>
</dbReference>
<keyword evidence="3" id="KW-0378">Hydrolase</keyword>
<dbReference type="InterPro" id="IPR029058">
    <property type="entry name" value="AB_hydrolase_fold"/>
</dbReference>
<feature type="region of interest" description="Disordered" evidence="1">
    <location>
        <begin position="43"/>
        <end position="65"/>
    </location>
</feature>
<feature type="domain" description="Carboxylesterase type B" evidence="2">
    <location>
        <begin position="21"/>
        <end position="505"/>
    </location>
</feature>
<dbReference type="PANTHER" id="PTHR45570">
    <property type="entry name" value="CARBOXYLIC ESTER HYDROLASE"/>
    <property type="match status" value="1"/>
</dbReference>
<evidence type="ECO:0000313" key="3">
    <source>
        <dbReference type="EMBL" id="PWN27290.1"/>
    </source>
</evidence>
<dbReference type="SUPFAM" id="SSF53474">
    <property type="entry name" value="alpha/beta-Hydrolases"/>
    <property type="match status" value="1"/>
</dbReference>
<evidence type="ECO:0000313" key="4">
    <source>
        <dbReference type="Proteomes" id="UP000245884"/>
    </source>
</evidence>
<dbReference type="OrthoDB" id="408631at2759"/>
<gene>
    <name evidence="3" type="ORF">BDZ90DRAFT_246233</name>
</gene>
<reference evidence="3 4" key="1">
    <citation type="journal article" date="2018" name="Mol. Biol. Evol.">
        <title>Broad Genomic Sampling Reveals a Smut Pathogenic Ancestry of the Fungal Clade Ustilaginomycotina.</title>
        <authorList>
            <person name="Kijpornyongpan T."/>
            <person name="Mondo S.J."/>
            <person name="Barry K."/>
            <person name="Sandor L."/>
            <person name="Lee J."/>
            <person name="Lipzen A."/>
            <person name="Pangilinan J."/>
            <person name="LaButti K."/>
            <person name="Hainaut M."/>
            <person name="Henrissat B."/>
            <person name="Grigoriev I.V."/>
            <person name="Spatafora J.W."/>
            <person name="Aime M.C."/>
        </authorList>
    </citation>
    <scope>NUCLEOTIDE SEQUENCE [LARGE SCALE GENOMIC DNA]</scope>
    <source>
        <strain evidence="3 4">MCA 5214</strain>
    </source>
</reference>
<evidence type="ECO:0000259" key="2">
    <source>
        <dbReference type="Pfam" id="PF00135"/>
    </source>
</evidence>